<proteinExistence type="predicted"/>
<reference evidence="1 2" key="1">
    <citation type="submission" date="2019-08" db="EMBL/GenBank/DDBJ databases">
        <title>Parahaliea maris sp. nov., isolated from the surface seawater.</title>
        <authorList>
            <person name="Liu Y."/>
        </authorList>
    </citation>
    <scope>NUCLEOTIDE SEQUENCE [LARGE SCALE GENOMIC DNA]</scope>
    <source>
        <strain evidence="1 2">S2-26</strain>
    </source>
</reference>
<evidence type="ECO:0000313" key="1">
    <source>
        <dbReference type="EMBL" id="TXS89659.1"/>
    </source>
</evidence>
<protein>
    <submittedName>
        <fullName evidence="1">Nucleotidyltransferase family protein</fullName>
    </submittedName>
</protein>
<dbReference type="InterPro" id="IPR039498">
    <property type="entry name" value="NTP_transf_5"/>
</dbReference>
<dbReference type="GO" id="GO:0016740">
    <property type="term" value="F:transferase activity"/>
    <property type="evidence" value="ECO:0007669"/>
    <property type="project" value="UniProtKB-KW"/>
</dbReference>
<accession>A0A5C8ZPR4</accession>
<dbReference type="Proteomes" id="UP000321933">
    <property type="component" value="Unassembled WGS sequence"/>
</dbReference>
<dbReference type="EMBL" id="VRYZ01000008">
    <property type="protein sequence ID" value="TXS89659.1"/>
    <property type="molecule type" value="Genomic_DNA"/>
</dbReference>
<comment type="caution">
    <text evidence="1">The sequence shown here is derived from an EMBL/GenBank/DDBJ whole genome shotgun (WGS) entry which is preliminary data.</text>
</comment>
<dbReference type="AlphaFoldDB" id="A0A5C8ZPR4"/>
<evidence type="ECO:0000313" key="2">
    <source>
        <dbReference type="Proteomes" id="UP000321933"/>
    </source>
</evidence>
<keyword evidence="1" id="KW-0808">Transferase</keyword>
<name>A0A5C8ZPR4_9GAMM</name>
<dbReference type="OrthoDB" id="5497963at2"/>
<keyword evidence="2" id="KW-1185">Reference proteome</keyword>
<gene>
    <name evidence="1" type="ORF">FVW59_16730</name>
</gene>
<organism evidence="1 2">
    <name type="scientific">Parahaliea aestuarii</name>
    <dbReference type="NCBI Taxonomy" id="1852021"/>
    <lineage>
        <taxon>Bacteria</taxon>
        <taxon>Pseudomonadati</taxon>
        <taxon>Pseudomonadota</taxon>
        <taxon>Gammaproteobacteria</taxon>
        <taxon>Cellvibrionales</taxon>
        <taxon>Halieaceae</taxon>
        <taxon>Parahaliea</taxon>
    </lineage>
</organism>
<sequence>MSWCGRLPEVVLLVDLLRAPERAARLSPAEWDVVIPQARQSHLLASLAARLWAAGVSGQVPAEVARHLGSAVVLQRKQCQGLAHELDHLRPALAEAGEPVLLLKGAAYITAGLPPAAGRLMSDIDILVHTSALPAVERVLAGHGWSAGKIDPYNERYYRQWMHEIPPLGHRQRRSTLDVHHTILPPTSTGQIDAAALWRQAVEASPGVMVLGPEDMVLHSAAHLFHEGEFGHGLRDLLDLDGLLRHFAGLEGPQFYARLLARAHSMGLERPLYYACLHAARVLETPLPAELIAALRPTGLAALKGPFMDFLFRRAFTPGHSSCRLPLTGFALFCLYVRSHYLRMPLRLLLPHLLRKACMDLRAGAGTGATDRKVAKEAG</sequence>
<dbReference type="Pfam" id="PF14907">
    <property type="entry name" value="NTP_transf_5"/>
    <property type="match status" value="1"/>
</dbReference>
<dbReference type="RefSeq" id="WP_148065517.1">
    <property type="nucleotide sequence ID" value="NZ_VRYZ01000008.1"/>
</dbReference>